<keyword evidence="6" id="KW-0349">Heme</keyword>
<evidence type="ECO:0000256" key="1">
    <source>
        <dbReference type="ARBA" id="ARBA00004609"/>
    </source>
</evidence>
<evidence type="ECO:0000256" key="4">
    <source>
        <dbReference type="ARBA" id="ARBA00022475"/>
    </source>
</evidence>
<keyword evidence="10" id="KW-0472">Membrane</keyword>
<gene>
    <name evidence="17" type="ORF">BDV98DRAFT_652421</name>
</gene>
<evidence type="ECO:0000313" key="17">
    <source>
        <dbReference type="EMBL" id="TFL07435.1"/>
    </source>
</evidence>
<evidence type="ECO:0000256" key="13">
    <source>
        <dbReference type="ARBA" id="ARBA00023288"/>
    </source>
</evidence>
<evidence type="ECO:0000256" key="8">
    <source>
        <dbReference type="ARBA" id="ARBA00022729"/>
    </source>
</evidence>
<dbReference type="GO" id="GO:0005886">
    <property type="term" value="C:plasma membrane"/>
    <property type="evidence" value="ECO:0007669"/>
    <property type="project" value="UniProtKB-SubCell"/>
</dbReference>
<proteinExistence type="inferred from homology"/>
<keyword evidence="7" id="KW-0479">Metal-binding</keyword>
<dbReference type="PANTHER" id="PTHR37928:SF2">
    <property type="entry name" value="GPI ANCHORED CFEM DOMAIN PROTEIN (AFU_ORTHOLOGUE AFUA_6G10580)"/>
    <property type="match status" value="1"/>
</dbReference>
<dbReference type="InterPro" id="IPR008427">
    <property type="entry name" value="Extracellular_membr_CFEM_dom"/>
</dbReference>
<evidence type="ECO:0000256" key="7">
    <source>
        <dbReference type="ARBA" id="ARBA00022723"/>
    </source>
</evidence>
<feature type="compositionally biased region" description="Acidic residues" evidence="14">
    <location>
        <begin position="131"/>
        <end position="142"/>
    </location>
</feature>
<keyword evidence="5" id="KW-0964">Secreted</keyword>
<feature type="region of interest" description="Disordered" evidence="14">
    <location>
        <begin position="89"/>
        <end position="149"/>
    </location>
</feature>
<name>A0A5C3QZJ2_9AGAR</name>
<keyword evidence="4" id="KW-1003">Cell membrane</keyword>
<protein>
    <recommendedName>
        <fullName evidence="16">CFEM domain-containing protein</fullName>
    </recommendedName>
</protein>
<reference evidence="17 18" key="1">
    <citation type="journal article" date="2019" name="Nat. Ecol. Evol.">
        <title>Megaphylogeny resolves global patterns of mushroom evolution.</title>
        <authorList>
            <person name="Varga T."/>
            <person name="Krizsan K."/>
            <person name="Foldi C."/>
            <person name="Dima B."/>
            <person name="Sanchez-Garcia M."/>
            <person name="Sanchez-Ramirez S."/>
            <person name="Szollosi G.J."/>
            <person name="Szarkandi J.G."/>
            <person name="Papp V."/>
            <person name="Albert L."/>
            <person name="Andreopoulos W."/>
            <person name="Angelini C."/>
            <person name="Antonin V."/>
            <person name="Barry K.W."/>
            <person name="Bougher N.L."/>
            <person name="Buchanan P."/>
            <person name="Buyck B."/>
            <person name="Bense V."/>
            <person name="Catcheside P."/>
            <person name="Chovatia M."/>
            <person name="Cooper J."/>
            <person name="Damon W."/>
            <person name="Desjardin D."/>
            <person name="Finy P."/>
            <person name="Geml J."/>
            <person name="Haridas S."/>
            <person name="Hughes K."/>
            <person name="Justo A."/>
            <person name="Karasinski D."/>
            <person name="Kautmanova I."/>
            <person name="Kiss B."/>
            <person name="Kocsube S."/>
            <person name="Kotiranta H."/>
            <person name="LaButti K.M."/>
            <person name="Lechner B.E."/>
            <person name="Liimatainen K."/>
            <person name="Lipzen A."/>
            <person name="Lukacs Z."/>
            <person name="Mihaltcheva S."/>
            <person name="Morgado L.N."/>
            <person name="Niskanen T."/>
            <person name="Noordeloos M.E."/>
            <person name="Ohm R.A."/>
            <person name="Ortiz-Santana B."/>
            <person name="Ovrebo C."/>
            <person name="Racz N."/>
            <person name="Riley R."/>
            <person name="Savchenko A."/>
            <person name="Shiryaev A."/>
            <person name="Soop K."/>
            <person name="Spirin V."/>
            <person name="Szebenyi C."/>
            <person name="Tomsovsky M."/>
            <person name="Tulloss R.E."/>
            <person name="Uehling J."/>
            <person name="Grigoriev I.V."/>
            <person name="Vagvolgyi C."/>
            <person name="Papp T."/>
            <person name="Martin F.M."/>
            <person name="Miettinen O."/>
            <person name="Hibbett D.S."/>
            <person name="Nagy L.G."/>
        </authorList>
    </citation>
    <scope>NUCLEOTIDE SEQUENCE [LARGE SCALE GENOMIC DNA]</scope>
    <source>
        <strain evidence="17 18">CBS 309.79</strain>
    </source>
</reference>
<keyword evidence="13" id="KW-0449">Lipoprotein</keyword>
<dbReference type="GO" id="GO:0046872">
    <property type="term" value="F:metal ion binding"/>
    <property type="evidence" value="ECO:0007669"/>
    <property type="project" value="UniProtKB-KW"/>
</dbReference>
<evidence type="ECO:0000256" key="9">
    <source>
        <dbReference type="ARBA" id="ARBA00023004"/>
    </source>
</evidence>
<dbReference type="STRING" id="1884261.A0A5C3QZJ2"/>
<dbReference type="Proteomes" id="UP000305067">
    <property type="component" value="Unassembled WGS sequence"/>
</dbReference>
<evidence type="ECO:0000256" key="2">
    <source>
        <dbReference type="ARBA" id="ARBA00004613"/>
    </source>
</evidence>
<comment type="subcellular location">
    <subcellularLocation>
        <location evidence="1">Cell membrane</location>
        <topology evidence="1">Lipid-anchor</topology>
        <topology evidence="1">GPI-anchor</topology>
    </subcellularLocation>
    <subcellularLocation>
        <location evidence="2">Secreted</location>
    </subcellularLocation>
</comment>
<dbReference type="EMBL" id="ML178814">
    <property type="protein sequence ID" value="TFL07435.1"/>
    <property type="molecule type" value="Genomic_DNA"/>
</dbReference>
<organism evidence="17 18">
    <name type="scientific">Pterulicium gracile</name>
    <dbReference type="NCBI Taxonomy" id="1884261"/>
    <lineage>
        <taxon>Eukaryota</taxon>
        <taxon>Fungi</taxon>
        <taxon>Dikarya</taxon>
        <taxon>Basidiomycota</taxon>
        <taxon>Agaricomycotina</taxon>
        <taxon>Agaricomycetes</taxon>
        <taxon>Agaricomycetidae</taxon>
        <taxon>Agaricales</taxon>
        <taxon>Pleurotineae</taxon>
        <taxon>Pterulaceae</taxon>
        <taxon>Pterulicium</taxon>
    </lineage>
</organism>
<evidence type="ECO:0000256" key="3">
    <source>
        <dbReference type="ARBA" id="ARBA00010031"/>
    </source>
</evidence>
<accession>A0A5C3QZJ2</accession>
<feature type="signal peptide" evidence="15">
    <location>
        <begin position="1"/>
        <end position="18"/>
    </location>
</feature>
<feature type="compositionally biased region" description="Low complexity" evidence="14">
    <location>
        <begin position="120"/>
        <end position="130"/>
    </location>
</feature>
<keyword evidence="11" id="KW-1015">Disulfide bond</keyword>
<keyword evidence="9" id="KW-0408">Iron</keyword>
<keyword evidence="12" id="KW-0325">Glycoprotein</keyword>
<keyword evidence="18" id="KW-1185">Reference proteome</keyword>
<dbReference type="Pfam" id="PF05730">
    <property type="entry name" value="CFEM"/>
    <property type="match status" value="1"/>
</dbReference>
<keyword evidence="8 15" id="KW-0732">Signal</keyword>
<evidence type="ECO:0000256" key="15">
    <source>
        <dbReference type="SAM" id="SignalP"/>
    </source>
</evidence>
<dbReference type="GO" id="GO:0005576">
    <property type="term" value="C:extracellular region"/>
    <property type="evidence" value="ECO:0007669"/>
    <property type="project" value="UniProtKB-SubCell"/>
</dbReference>
<evidence type="ECO:0000256" key="11">
    <source>
        <dbReference type="ARBA" id="ARBA00023157"/>
    </source>
</evidence>
<evidence type="ECO:0000313" key="18">
    <source>
        <dbReference type="Proteomes" id="UP000305067"/>
    </source>
</evidence>
<dbReference type="SMART" id="SM00747">
    <property type="entry name" value="CFEM"/>
    <property type="match status" value="1"/>
</dbReference>
<sequence>MRSFSATLLLAAVASVSATTLLRRQQSPYPDCALPCLVAAMEGECAGDVACLCRDEAFVVGSTECIATSCEGDDLENANRVARESCASVGVNLEEQPTDSATPSDAEESDSAPAPSDSNTAPATEETSATPEDEEETPEEESAALSTGASTFITLTAVGLVSLVL</sequence>
<dbReference type="OrthoDB" id="3065412at2759"/>
<evidence type="ECO:0000256" key="5">
    <source>
        <dbReference type="ARBA" id="ARBA00022525"/>
    </source>
</evidence>
<dbReference type="PANTHER" id="PTHR37928">
    <property type="entry name" value="CFEM DOMAIN PROTEIN (AFU_ORTHOLOGUE AFUA_6G14090)"/>
    <property type="match status" value="1"/>
</dbReference>
<evidence type="ECO:0000259" key="16">
    <source>
        <dbReference type="PROSITE" id="PS52012"/>
    </source>
</evidence>
<evidence type="ECO:0000256" key="14">
    <source>
        <dbReference type="SAM" id="MobiDB-lite"/>
    </source>
</evidence>
<dbReference type="PROSITE" id="PS52012">
    <property type="entry name" value="CFEM"/>
    <property type="match status" value="1"/>
</dbReference>
<evidence type="ECO:0000256" key="12">
    <source>
        <dbReference type="ARBA" id="ARBA00023180"/>
    </source>
</evidence>
<evidence type="ECO:0000256" key="10">
    <source>
        <dbReference type="ARBA" id="ARBA00023136"/>
    </source>
</evidence>
<evidence type="ECO:0000256" key="6">
    <source>
        <dbReference type="ARBA" id="ARBA00022617"/>
    </source>
</evidence>
<dbReference type="InterPro" id="IPR051735">
    <property type="entry name" value="CFEM_domain"/>
</dbReference>
<comment type="similarity">
    <text evidence="3">Belongs to the RBT5 family.</text>
</comment>
<feature type="chain" id="PRO_5022659231" description="CFEM domain-containing protein" evidence="15">
    <location>
        <begin position="19"/>
        <end position="165"/>
    </location>
</feature>
<dbReference type="AlphaFoldDB" id="A0A5C3QZJ2"/>
<feature type="domain" description="CFEM" evidence="16">
    <location>
        <begin position="2"/>
        <end position="117"/>
    </location>
</feature>